<protein>
    <submittedName>
        <fullName evidence="1">Uncharacterized protein</fullName>
    </submittedName>
</protein>
<dbReference type="EMBL" id="CM004470">
    <property type="protein sequence ID" value="OCT88667.1"/>
    <property type="molecule type" value="Genomic_DNA"/>
</dbReference>
<dbReference type="AlphaFoldDB" id="A0A974HSA4"/>
<organism evidence="1 2">
    <name type="scientific">Xenopus laevis</name>
    <name type="common">African clawed frog</name>
    <dbReference type="NCBI Taxonomy" id="8355"/>
    <lineage>
        <taxon>Eukaryota</taxon>
        <taxon>Metazoa</taxon>
        <taxon>Chordata</taxon>
        <taxon>Craniata</taxon>
        <taxon>Vertebrata</taxon>
        <taxon>Euteleostomi</taxon>
        <taxon>Amphibia</taxon>
        <taxon>Batrachia</taxon>
        <taxon>Anura</taxon>
        <taxon>Pipoidea</taxon>
        <taxon>Pipidae</taxon>
        <taxon>Xenopodinae</taxon>
        <taxon>Xenopus</taxon>
        <taxon>Xenopus</taxon>
    </lineage>
</organism>
<evidence type="ECO:0000313" key="1">
    <source>
        <dbReference type="EMBL" id="OCT88667.1"/>
    </source>
</evidence>
<proteinExistence type="predicted"/>
<reference evidence="2" key="1">
    <citation type="journal article" date="2016" name="Nature">
        <title>Genome evolution in the allotetraploid frog Xenopus laevis.</title>
        <authorList>
            <person name="Session A.M."/>
            <person name="Uno Y."/>
            <person name="Kwon T."/>
            <person name="Chapman J.A."/>
            <person name="Toyoda A."/>
            <person name="Takahashi S."/>
            <person name="Fukui A."/>
            <person name="Hikosaka A."/>
            <person name="Suzuki A."/>
            <person name="Kondo M."/>
            <person name="van Heeringen S.J."/>
            <person name="Quigley I."/>
            <person name="Heinz S."/>
            <person name="Ogino H."/>
            <person name="Ochi H."/>
            <person name="Hellsten U."/>
            <person name="Lyons J.B."/>
            <person name="Simakov O."/>
            <person name="Putnam N."/>
            <person name="Stites J."/>
            <person name="Kuroki Y."/>
            <person name="Tanaka T."/>
            <person name="Michiue T."/>
            <person name="Watanabe M."/>
            <person name="Bogdanovic O."/>
            <person name="Lister R."/>
            <person name="Georgiou G."/>
            <person name="Paranjpe S.S."/>
            <person name="van Kruijsbergen I."/>
            <person name="Shu S."/>
            <person name="Carlson J."/>
            <person name="Kinoshita T."/>
            <person name="Ohta Y."/>
            <person name="Mawaribuchi S."/>
            <person name="Jenkins J."/>
            <person name="Grimwood J."/>
            <person name="Schmutz J."/>
            <person name="Mitros T."/>
            <person name="Mozaffari S.V."/>
            <person name="Suzuki Y."/>
            <person name="Haramoto Y."/>
            <person name="Yamamoto T.S."/>
            <person name="Takagi C."/>
            <person name="Heald R."/>
            <person name="Miller K."/>
            <person name="Haudenschild C."/>
            <person name="Kitzman J."/>
            <person name="Nakayama T."/>
            <person name="Izutsu Y."/>
            <person name="Robert J."/>
            <person name="Fortriede J."/>
            <person name="Burns K."/>
            <person name="Lotay V."/>
            <person name="Karimi K."/>
            <person name="Yasuoka Y."/>
            <person name="Dichmann D.S."/>
            <person name="Flajnik M.F."/>
            <person name="Houston D.W."/>
            <person name="Shendure J."/>
            <person name="DuPasquier L."/>
            <person name="Vize P.D."/>
            <person name="Zorn A.M."/>
            <person name="Ito M."/>
            <person name="Marcotte E.M."/>
            <person name="Wallingford J.B."/>
            <person name="Ito Y."/>
            <person name="Asashima M."/>
            <person name="Ueno N."/>
            <person name="Matsuda Y."/>
            <person name="Veenstra G.J."/>
            <person name="Fujiyama A."/>
            <person name="Harland R.M."/>
            <person name="Taira M."/>
            <person name="Rokhsar D.S."/>
        </authorList>
    </citation>
    <scope>NUCLEOTIDE SEQUENCE [LARGE SCALE GENOMIC DNA]</scope>
    <source>
        <strain evidence="2">J</strain>
    </source>
</reference>
<accession>A0A974HSA4</accession>
<dbReference type="Proteomes" id="UP000694892">
    <property type="component" value="Chromosome 3L"/>
</dbReference>
<name>A0A974HSA4_XENLA</name>
<evidence type="ECO:0000313" key="2">
    <source>
        <dbReference type="Proteomes" id="UP000694892"/>
    </source>
</evidence>
<gene>
    <name evidence="1" type="ORF">XELAEV_18017298mg</name>
</gene>
<sequence length="110" mass="12561">MTLSCRDSLLIAWLPPTITGQRLILALPLAINEKHLCLFQAFQQSSKRSKHHLCTDCSHRKCHGSRNAPWFPNKNQKLFTAAVVTTIIRSGALLSRIIISYWQWVHLAKL</sequence>